<reference evidence="2" key="3">
    <citation type="submission" date="2020-11" db="EMBL/GenBank/DDBJ databases">
        <title>Intraspecies plasmid and genomic variation of Mycobacterium kubicae revealed by the complete genome sequences of two clinical isolates.</title>
        <authorList>
            <person name="Hendrix J.R."/>
            <person name="Epperson L.E."/>
            <person name="Honda J.R."/>
            <person name="Strong M."/>
        </authorList>
    </citation>
    <scope>NUCLEOTIDE SEQUENCE</scope>
    <source>
        <strain evidence="2">JCM 13573</strain>
    </source>
</reference>
<gene>
    <name evidence="2" type="ORF">I2456_27175</name>
    <name evidence="1" type="ORF">MKUB_32890</name>
</gene>
<keyword evidence="3" id="KW-1185">Reference proteome</keyword>
<accession>A0AAX1J8S9</accession>
<name>A0AAX1J8S9_9MYCO</name>
<sequence length="83" mass="9545">MSEATSGWSAECRDCDYTIGIDYGERIYPRSESGDRGDVEFWAEQHRRRNPGHRPRVSAFTRMTFDAADVNPDALKMIFGIDR</sequence>
<evidence type="ECO:0000313" key="3">
    <source>
        <dbReference type="Proteomes" id="UP000465306"/>
    </source>
</evidence>
<dbReference type="EMBL" id="CP065047">
    <property type="protein sequence ID" value="QPI37879.1"/>
    <property type="molecule type" value="Genomic_DNA"/>
</dbReference>
<organism evidence="2 4">
    <name type="scientific">Mycobacterium kubicae</name>
    <dbReference type="NCBI Taxonomy" id="120959"/>
    <lineage>
        <taxon>Bacteria</taxon>
        <taxon>Bacillati</taxon>
        <taxon>Actinomycetota</taxon>
        <taxon>Actinomycetes</taxon>
        <taxon>Mycobacteriales</taxon>
        <taxon>Mycobacteriaceae</taxon>
        <taxon>Mycobacterium</taxon>
        <taxon>Mycobacterium simiae complex</taxon>
    </lineage>
</organism>
<evidence type="ECO:0000313" key="4">
    <source>
        <dbReference type="Proteomes" id="UP000663583"/>
    </source>
</evidence>
<proteinExistence type="predicted"/>
<reference evidence="1" key="2">
    <citation type="submission" date="2020-02" db="EMBL/GenBank/DDBJ databases">
        <authorList>
            <person name="Matsumoto Y."/>
            <person name="Kinjo T."/>
            <person name="Motooka D."/>
            <person name="Nabeya D."/>
            <person name="Jung N."/>
            <person name="Uechi K."/>
            <person name="Horii T."/>
            <person name="Iida T."/>
            <person name="Fujita J."/>
            <person name="Nakamura S."/>
        </authorList>
    </citation>
    <scope>NUCLEOTIDE SEQUENCE</scope>
    <source>
        <strain evidence="1">JCM 13573</strain>
    </source>
</reference>
<dbReference type="Proteomes" id="UP000663583">
    <property type="component" value="Chromosome"/>
</dbReference>
<protein>
    <submittedName>
        <fullName evidence="2">Uncharacterized protein</fullName>
    </submittedName>
</protein>
<reference evidence="1 3" key="1">
    <citation type="journal article" date="2019" name="Emerg. Microbes Infect.">
        <title>Comprehensive subspecies identification of 175 nontuberculous mycobacteria species based on 7547 genomic profiles.</title>
        <authorList>
            <person name="Matsumoto Y."/>
            <person name="Kinjo T."/>
            <person name="Motooka D."/>
            <person name="Nabeya D."/>
            <person name="Jung N."/>
            <person name="Uechi K."/>
            <person name="Horii T."/>
            <person name="Iida T."/>
            <person name="Fujita J."/>
            <person name="Nakamura S."/>
        </authorList>
    </citation>
    <scope>NUCLEOTIDE SEQUENCE [LARGE SCALE GENOMIC DNA]</scope>
    <source>
        <strain evidence="1 3">JCM 13573</strain>
    </source>
</reference>
<dbReference type="Proteomes" id="UP000465306">
    <property type="component" value="Unassembled WGS sequence"/>
</dbReference>
<dbReference type="AlphaFoldDB" id="A0AAX1J8S9"/>
<dbReference type="KEGG" id="mku:I2456_27175"/>
<evidence type="ECO:0000313" key="2">
    <source>
        <dbReference type="EMBL" id="QPI37879.1"/>
    </source>
</evidence>
<evidence type="ECO:0000313" key="1">
    <source>
        <dbReference type="EMBL" id="GFG65799.1"/>
    </source>
</evidence>
<dbReference type="RefSeq" id="WP_085074935.1">
    <property type="nucleotide sequence ID" value="NZ_BLKU01000005.1"/>
</dbReference>
<dbReference type="EMBL" id="BLKU01000005">
    <property type="protein sequence ID" value="GFG65799.1"/>
    <property type="molecule type" value="Genomic_DNA"/>
</dbReference>